<evidence type="ECO:0008006" key="5">
    <source>
        <dbReference type="Google" id="ProtNLM"/>
    </source>
</evidence>
<evidence type="ECO:0000256" key="2">
    <source>
        <dbReference type="SAM" id="SignalP"/>
    </source>
</evidence>
<feature type="region of interest" description="Disordered" evidence="1">
    <location>
        <begin position="34"/>
        <end position="62"/>
    </location>
</feature>
<protein>
    <recommendedName>
        <fullName evidence="5">DUF541 domain-containing protein</fullName>
    </recommendedName>
</protein>
<feature type="chain" id="PRO_5018100599" description="DUF541 domain-containing protein" evidence="2">
    <location>
        <begin position="35"/>
        <end position="281"/>
    </location>
</feature>
<keyword evidence="4" id="KW-1185">Reference proteome</keyword>
<dbReference type="InterPro" id="IPR014794">
    <property type="entry name" value="DUF1779"/>
</dbReference>
<reference evidence="3 4" key="1">
    <citation type="submission" date="2018-11" db="EMBL/GenBank/DDBJ databases">
        <title>Genome sequence of strain 7197.</title>
        <authorList>
            <person name="Gao J."/>
            <person name="Sun J."/>
        </authorList>
    </citation>
    <scope>NUCLEOTIDE SEQUENCE [LARGE SCALE GENOMIC DNA]</scope>
    <source>
        <strain evidence="3 4">7197</strain>
    </source>
</reference>
<evidence type="ECO:0000256" key="1">
    <source>
        <dbReference type="SAM" id="MobiDB-lite"/>
    </source>
</evidence>
<dbReference type="RefSeq" id="WP_124697809.1">
    <property type="nucleotide sequence ID" value="NZ_JBHUFE010000006.1"/>
</dbReference>
<accession>A0A3N9NWH3</accession>
<dbReference type="Gene3D" id="3.30.360.40">
    <property type="entry name" value="YwmB-like"/>
    <property type="match status" value="1"/>
</dbReference>
<dbReference type="Proteomes" id="UP000282529">
    <property type="component" value="Unassembled WGS sequence"/>
</dbReference>
<feature type="signal peptide" evidence="2">
    <location>
        <begin position="1"/>
        <end position="34"/>
    </location>
</feature>
<gene>
    <name evidence="3" type="ORF">EH198_22800</name>
</gene>
<dbReference type="EMBL" id="RQPI01000022">
    <property type="protein sequence ID" value="RQW08298.1"/>
    <property type="molecule type" value="Genomic_DNA"/>
</dbReference>
<evidence type="ECO:0000313" key="4">
    <source>
        <dbReference type="Proteomes" id="UP000282529"/>
    </source>
</evidence>
<sequence>MGNRRRTWNKGTQLITILCCAALLLAGFRSGAEASPAESDSAKPAGLSGAVQGSAGREGQAGTPLDSVALLTDLGRSVTEPGSPLRLVFKWQGSYTGEAGESSAAVNSLSESLGLPAAVKSEEEGHAAYRSSSKTGGMKTSLFSSEMGDGGSYVIVTVETNDLFFTTGLAEAAEQAGNIMTSVGIAADWNVSLQGTSREHGDAGQALKLTERMLEGKLQGISAAETYEDAATASISYTVPSIMHTVQSGEHRLALQAAVHKDDVLGGNRVTIGLPLITIEY</sequence>
<evidence type="ECO:0000313" key="3">
    <source>
        <dbReference type="EMBL" id="RQW08298.1"/>
    </source>
</evidence>
<organism evidence="3 4">
    <name type="scientific">Paenibacillus rhizophilus</name>
    <dbReference type="NCBI Taxonomy" id="1850366"/>
    <lineage>
        <taxon>Bacteria</taxon>
        <taxon>Bacillati</taxon>
        <taxon>Bacillota</taxon>
        <taxon>Bacilli</taxon>
        <taxon>Bacillales</taxon>
        <taxon>Paenibacillaceae</taxon>
        <taxon>Paenibacillus</taxon>
    </lineage>
</organism>
<dbReference type="OrthoDB" id="2660768at2"/>
<dbReference type="AlphaFoldDB" id="A0A3N9NWH3"/>
<keyword evidence="2" id="KW-0732">Signal</keyword>
<proteinExistence type="predicted"/>
<name>A0A3N9NWH3_9BACL</name>
<dbReference type="Pfam" id="PF08680">
    <property type="entry name" value="DUF1779"/>
    <property type="match status" value="1"/>
</dbReference>
<comment type="caution">
    <text evidence="3">The sequence shown here is derived from an EMBL/GenBank/DDBJ whole genome shotgun (WGS) entry which is preliminary data.</text>
</comment>